<proteinExistence type="inferred from homology"/>
<evidence type="ECO:0000256" key="5">
    <source>
        <dbReference type="SAM" id="MobiDB-lite"/>
    </source>
</evidence>
<dbReference type="SUPFAM" id="SSF56276">
    <property type="entry name" value="S-adenosylmethionine decarboxylase"/>
    <property type="match status" value="1"/>
</dbReference>
<dbReference type="GO" id="GO:0006597">
    <property type="term" value="P:spermine biosynthetic process"/>
    <property type="evidence" value="ECO:0007669"/>
    <property type="project" value="TreeGrafter"/>
</dbReference>
<keyword evidence="3" id="KW-0745">Spermidine biosynthesis</keyword>
<feature type="compositionally biased region" description="Polar residues" evidence="5">
    <location>
        <begin position="96"/>
        <end position="110"/>
    </location>
</feature>
<comment type="caution">
    <text evidence="6">The sequence shown here is derived from an EMBL/GenBank/DDBJ whole genome shotgun (WGS) entry which is preliminary data.</text>
</comment>
<protein>
    <submittedName>
        <fullName evidence="6">Adenosylmethionine decarboxylase</fullName>
    </submittedName>
</protein>
<dbReference type="AlphaFoldDB" id="A0A507DFN5"/>
<dbReference type="PANTHER" id="PTHR11570">
    <property type="entry name" value="S-ADENOSYLMETHIONINE DECARBOXYLASE"/>
    <property type="match status" value="1"/>
</dbReference>
<dbReference type="EMBL" id="QEAN01000068">
    <property type="protein sequence ID" value="TPX50374.1"/>
    <property type="molecule type" value="Genomic_DNA"/>
</dbReference>
<dbReference type="GO" id="GO:0008295">
    <property type="term" value="P:spermidine biosynthetic process"/>
    <property type="evidence" value="ECO:0007669"/>
    <property type="project" value="UniProtKB-KW"/>
</dbReference>
<dbReference type="GO" id="GO:0005829">
    <property type="term" value="C:cytosol"/>
    <property type="evidence" value="ECO:0007669"/>
    <property type="project" value="TreeGrafter"/>
</dbReference>
<accession>A0A507DFN5</accession>
<evidence type="ECO:0000313" key="6">
    <source>
        <dbReference type="EMBL" id="TPX50374.1"/>
    </source>
</evidence>
<evidence type="ECO:0000313" key="7">
    <source>
        <dbReference type="Proteomes" id="UP000317494"/>
    </source>
</evidence>
<evidence type="ECO:0000256" key="1">
    <source>
        <dbReference type="ARBA" id="ARBA00004911"/>
    </source>
</evidence>
<evidence type="ECO:0000256" key="3">
    <source>
        <dbReference type="ARBA" id="ARBA00023066"/>
    </source>
</evidence>
<dbReference type="Gene3D" id="3.60.90.10">
    <property type="entry name" value="S-adenosylmethionine decarboxylase"/>
    <property type="match status" value="1"/>
</dbReference>
<feature type="compositionally biased region" description="Low complexity" evidence="5">
    <location>
        <begin position="79"/>
        <end position="89"/>
    </location>
</feature>
<feature type="region of interest" description="Disordered" evidence="5">
    <location>
        <begin position="280"/>
        <end position="307"/>
    </location>
</feature>
<comment type="similarity">
    <text evidence="2">Belongs to the eukaryotic AdoMetDC family.</text>
</comment>
<gene>
    <name evidence="6" type="primary">SPE2</name>
    <name evidence="6" type="ORF">SeMB42_g02274</name>
</gene>
<dbReference type="STRING" id="286115.A0A507DFN5"/>
<comment type="pathway">
    <text evidence="1">Amine and polyamine biosynthesis; S-adenosylmethioninamine biosynthesis; S-adenosylmethioninamine from S-adenosyl-L-methionine: step 1/1.</text>
</comment>
<feature type="compositionally biased region" description="Basic and acidic residues" evidence="5">
    <location>
        <begin position="284"/>
        <end position="293"/>
    </location>
</feature>
<reference evidence="6 7" key="1">
    <citation type="journal article" date="2019" name="Sci. Rep.">
        <title>Comparative genomics of chytrid fungi reveal insights into the obligate biotrophic and pathogenic lifestyle of Synchytrium endobioticum.</title>
        <authorList>
            <person name="van de Vossenberg B.T.L.H."/>
            <person name="Warris S."/>
            <person name="Nguyen H.D.T."/>
            <person name="van Gent-Pelzer M.P.E."/>
            <person name="Joly D.L."/>
            <person name="van de Geest H.C."/>
            <person name="Bonants P.J.M."/>
            <person name="Smith D.S."/>
            <person name="Levesque C.A."/>
            <person name="van der Lee T.A.J."/>
        </authorList>
    </citation>
    <scope>NUCLEOTIDE SEQUENCE [LARGE SCALE GENOMIC DNA]</scope>
    <source>
        <strain evidence="6 7">MB42</strain>
    </source>
</reference>
<dbReference type="GO" id="GO:0004014">
    <property type="term" value="F:adenosylmethionine decarboxylase activity"/>
    <property type="evidence" value="ECO:0007669"/>
    <property type="project" value="InterPro"/>
</dbReference>
<name>A0A507DFN5_9FUNG</name>
<dbReference type="Pfam" id="PF01536">
    <property type="entry name" value="SAM_decarbox"/>
    <property type="match status" value="1"/>
</dbReference>
<dbReference type="Proteomes" id="UP000317494">
    <property type="component" value="Unassembled WGS sequence"/>
</dbReference>
<sequence>MSYLMAVPDGFTASPASATPHQSSLNNYTSHLHASTKTTAPPYLPDKLPPSGITHCGFEGPEKLLEIWFLSTARSESPDSGLGSGPLSPAMATPAAHTTSSHHNAQTESNSFDDRWYADDGNLDSDQVGLRIVPREVWNDMLAIVKAQILSTVHNEYADGYLLSESSMFVYPRKLILKTCGTTTLLHAVPRILEIASHYGGFHHIDHIFYSRKAFLFPDKQIFPHGRWDDEVSYLDYLFPQSQYNTAGYVVGKVNGDHWCCYLATPRSVSADDYGDGLSFESSPSREHSDSTRKVPAIPSSWSDSDSDEDGFLMENDVFHDDVTLEIMMTDGDCSGEESGKEELRVYNETGLADIYPTSKVDHHVFDPCGYSLNGLMGPYYWTVHVTPEEHCSYASFETSAPVRKYYPAACENHIADGHDCYDTFEEVINRVVSCFRPSSFCVSLFTRRSVSTKHRRGVFQGRIPGFDRRDCIRHESGKWEVVFSRYEKKDL</sequence>
<dbReference type="VEuPathDB" id="FungiDB:SeMB42_g02274"/>
<evidence type="ECO:0000256" key="4">
    <source>
        <dbReference type="ARBA" id="ARBA00023115"/>
    </source>
</evidence>
<dbReference type="InterPro" id="IPR016067">
    <property type="entry name" value="S-AdoMet_deCO2ase_core"/>
</dbReference>
<dbReference type="InterPro" id="IPR048283">
    <property type="entry name" value="AdoMetDC-like"/>
</dbReference>
<organism evidence="6 7">
    <name type="scientific">Synchytrium endobioticum</name>
    <dbReference type="NCBI Taxonomy" id="286115"/>
    <lineage>
        <taxon>Eukaryota</taxon>
        <taxon>Fungi</taxon>
        <taxon>Fungi incertae sedis</taxon>
        <taxon>Chytridiomycota</taxon>
        <taxon>Chytridiomycota incertae sedis</taxon>
        <taxon>Chytridiomycetes</taxon>
        <taxon>Synchytriales</taxon>
        <taxon>Synchytriaceae</taxon>
        <taxon>Synchytrium</taxon>
    </lineage>
</organism>
<keyword evidence="4" id="KW-0620">Polyamine biosynthesis</keyword>
<evidence type="ECO:0000256" key="2">
    <source>
        <dbReference type="ARBA" id="ARBA00008466"/>
    </source>
</evidence>
<dbReference type="PANTHER" id="PTHR11570:SF0">
    <property type="entry name" value="S-ADENOSYLMETHIONINE DECARBOXYLASE PROENZYME"/>
    <property type="match status" value="1"/>
</dbReference>
<dbReference type="UniPathway" id="UPA00331">
    <property type="reaction ID" value="UER00451"/>
</dbReference>
<feature type="region of interest" description="Disordered" evidence="5">
    <location>
        <begin position="79"/>
        <end position="113"/>
    </location>
</feature>
<dbReference type="Gene3D" id="3.30.360.50">
    <property type="entry name" value="S-adenosylmethionine decarboxylase"/>
    <property type="match status" value="1"/>
</dbReference>
<keyword evidence="7" id="KW-1185">Reference proteome</keyword>